<feature type="region of interest" description="Disordered" evidence="1">
    <location>
        <begin position="1"/>
        <end position="39"/>
    </location>
</feature>
<protein>
    <submittedName>
        <fullName evidence="2">Uncharacterized protein</fullName>
    </submittedName>
</protein>
<evidence type="ECO:0000313" key="2">
    <source>
        <dbReference type="EMBL" id="KAG5166620.1"/>
    </source>
</evidence>
<organism evidence="2">
    <name type="scientific">Psilocybe cubensis</name>
    <name type="common">Psychedelic mushroom</name>
    <name type="synonym">Stropharia cubensis</name>
    <dbReference type="NCBI Taxonomy" id="181762"/>
    <lineage>
        <taxon>Eukaryota</taxon>
        <taxon>Fungi</taxon>
        <taxon>Dikarya</taxon>
        <taxon>Basidiomycota</taxon>
        <taxon>Agaricomycotina</taxon>
        <taxon>Agaricomycetes</taxon>
        <taxon>Agaricomycetidae</taxon>
        <taxon>Agaricales</taxon>
        <taxon>Agaricineae</taxon>
        <taxon>Strophariaceae</taxon>
        <taxon>Psilocybe</taxon>
    </lineage>
</organism>
<comment type="caution">
    <text evidence="2">The sequence shown here is derived from an EMBL/GenBank/DDBJ whole genome shotgun (WGS) entry which is preliminary data.</text>
</comment>
<dbReference type="AlphaFoldDB" id="A0A8H7XVX1"/>
<feature type="compositionally biased region" description="Polar residues" evidence="1">
    <location>
        <begin position="22"/>
        <end position="39"/>
    </location>
</feature>
<proteinExistence type="predicted"/>
<gene>
    <name evidence="2" type="ORF">JR316_008710</name>
</gene>
<reference evidence="2" key="1">
    <citation type="submission" date="2021-02" db="EMBL/GenBank/DDBJ databases">
        <title>Psilocybe cubensis genome.</title>
        <authorList>
            <person name="Mckernan K.J."/>
            <person name="Crawford S."/>
            <person name="Trippe A."/>
            <person name="Kane L.T."/>
            <person name="Mclaughlin S."/>
        </authorList>
    </citation>
    <scope>NUCLEOTIDE SEQUENCE [LARGE SCALE GENOMIC DNA]</scope>
    <source>
        <strain evidence="2">MGC-MH-2018</strain>
    </source>
</reference>
<sequence>MNVNSGTARVKKTAMGNPPTPGQNDTASADRTTRSKGTVVNEDLQQIQNAKGGRAILEEHQLLVPAGQGLTTHRAAACLFQIAQMSNKTPPIVIQAMRGLAFMLKDMEIPMATQTYHDGFGEELATFTNEIKALVQHAQDKVDQKLDEINKATSNLIKSASAVTPQQPSGNGPSYSQALSKGLSIVNQILVQANMATNPRMLARHGIRARQTMLEGINKEAKISSMGDKEAKDAVNKILQSLEPEGSVRIRSAIKQRNGGLLIEFDSDFGAAWMRVEENRNNLCKRIGDDVTTKKRTYELIALGVPITAEPKDAVRATL</sequence>
<dbReference type="EMBL" id="JAFIQS010000008">
    <property type="protein sequence ID" value="KAG5166620.1"/>
    <property type="molecule type" value="Genomic_DNA"/>
</dbReference>
<accession>A0A8H7XVX1</accession>
<evidence type="ECO:0000256" key="1">
    <source>
        <dbReference type="SAM" id="MobiDB-lite"/>
    </source>
</evidence>
<name>A0A8H7XVX1_PSICU</name>